<dbReference type="AlphaFoldDB" id="A0A8E2B1T2"/>
<dbReference type="OrthoDB" id="1668230at2759"/>
<sequence>MSPVDHLESLSETMGTRFVYDDAAFSDAVEELQSAARGFENFRLWTDLAVRFGTRFDAEGAEVWYGAGPQYYVRIIDVPGKLSGDILRFHRDIPRYECNLEVIGDVVREIEFKSMDEVDHSLDDVQDAKELLYALPVVAYDKEIHFTKPPRTRREIEVLLKCRGSAHIAQLLGRTEDGRLVFPRYPDEVDNFMITAFRKRSIANIKQWMLGIIDAVRTIHTAGYTYRDFSSVNLLGNDPIILANLECTRAYQMVYIRWMAPELLAKDIPDDSDYTTASDVYGLGTILKLICHANNPRSPYVNWPMIPPFDQIYDACTRTDPAERPLLAELTAMLEQI</sequence>
<keyword evidence="2" id="KW-0418">Kinase</keyword>
<evidence type="ECO:0000313" key="3">
    <source>
        <dbReference type="Proteomes" id="UP000250043"/>
    </source>
</evidence>
<dbReference type="Pfam" id="PF00069">
    <property type="entry name" value="Pkinase"/>
    <property type="match status" value="1"/>
</dbReference>
<keyword evidence="3" id="KW-1185">Reference proteome</keyword>
<protein>
    <submittedName>
        <fullName evidence="2">Kinase-like protein</fullName>
    </submittedName>
</protein>
<dbReference type="SMART" id="SM00220">
    <property type="entry name" value="S_TKc"/>
    <property type="match status" value="1"/>
</dbReference>
<dbReference type="Proteomes" id="UP000250043">
    <property type="component" value="Unassembled WGS sequence"/>
</dbReference>
<dbReference type="InterPro" id="IPR011009">
    <property type="entry name" value="Kinase-like_dom_sf"/>
</dbReference>
<evidence type="ECO:0000259" key="1">
    <source>
        <dbReference type="PROSITE" id="PS50011"/>
    </source>
</evidence>
<dbReference type="PANTHER" id="PTHR23257">
    <property type="entry name" value="SERINE-THREONINE PROTEIN KINASE"/>
    <property type="match status" value="1"/>
</dbReference>
<dbReference type="PROSITE" id="PS50011">
    <property type="entry name" value="PROTEIN_KINASE_DOM"/>
    <property type="match status" value="1"/>
</dbReference>
<dbReference type="Gene3D" id="1.10.510.10">
    <property type="entry name" value="Transferase(Phosphotransferase) domain 1"/>
    <property type="match status" value="1"/>
</dbReference>
<keyword evidence="2" id="KW-0808">Transferase</keyword>
<dbReference type="InterPro" id="IPR000719">
    <property type="entry name" value="Prot_kinase_dom"/>
</dbReference>
<gene>
    <name evidence="2" type="ORF">OBBRIDRAFT_791498</name>
</gene>
<organism evidence="2 3">
    <name type="scientific">Obba rivulosa</name>
    <dbReference type="NCBI Taxonomy" id="1052685"/>
    <lineage>
        <taxon>Eukaryota</taxon>
        <taxon>Fungi</taxon>
        <taxon>Dikarya</taxon>
        <taxon>Basidiomycota</taxon>
        <taxon>Agaricomycotina</taxon>
        <taxon>Agaricomycetes</taxon>
        <taxon>Polyporales</taxon>
        <taxon>Gelatoporiaceae</taxon>
        <taxon>Obba</taxon>
    </lineage>
</organism>
<proteinExistence type="predicted"/>
<name>A0A8E2B1T2_9APHY</name>
<dbReference type="InterPro" id="IPR050167">
    <property type="entry name" value="Ser_Thr_protein_kinase"/>
</dbReference>
<feature type="domain" description="Protein kinase" evidence="1">
    <location>
        <begin position="97"/>
        <end position="337"/>
    </location>
</feature>
<dbReference type="GO" id="GO:0005524">
    <property type="term" value="F:ATP binding"/>
    <property type="evidence" value="ECO:0007669"/>
    <property type="project" value="InterPro"/>
</dbReference>
<reference evidence="2 3" key="1">
    <citation type="submission" date="2016-07" db="EMBL/GenBank/DDBJ databases">
        <title>Draft genome of the white-rot fungus Obba rivulosa 3A-2.</title>
        <authorList>
            <consortium name="DOE Joint Genome Institute"/>
            <person name="Miettinen O."/>
            <person name="Riley R."/>
            <person name="Acob R."/>
            <person name="Barry K."/>
            <person name="Cullen D."/>
            <person name="De Vries R."/>
            <person name="Hainaut M."/>
            <person name="Hatakka A."/>
            <person name="Henrissat B."/>
            <person name="Hilden K."/>
            <person name="Kuo R."/>
            <person name="Labutti K."/>
            <person name="Lipzen A."/>
            <person name="Makela M.R."/>
            <person name="Sandor L."/>
            <person name="Spatafora J.W."/>
            <person name="Grigoriev I.V."/>
            <person name="Hibbett D.S."/>
        </authorList>
    </citation>
    <scope>NUCLEOTIDE SEQUENCE [LARGE SCALE GENOMIC DNA]</scope>
    <source>
        <strain evidence="2 3">3A-2</strain>
    </source>
</reference>
<accession>A0A8E2B1T2</accession>
<dbReference type="EMBL" id="KV722372">
    <property type="protein sequence ID" value="OCH92255.1"/>
    <property type="molecule type" value="Genomic_DNA"/>
</dbReference>
<evidence type="ECO:0000313" key="2">
    <source>
        <dbReference type="EMBL" id="OCH92255.1"/>
    </source>
</evidence>
<dbReference type="GO" id="GO:0004672">
    <property type="term" value="F:protein kinase activity"/>
    <property type="evidence" value="ECO:0007669"/>
    <property type="project" value="InterPro"/>
</dbReference>
<dbReference type="SUPFAM" id="SSF56112">
    <property type="entry name" value="Protein kinase-like (PK-like)"/>
    <property type="match status" value="1"/>
</dbReference>